<dbReference type="EMBL" id="PJEX01000947">
    <property type="protein sequence ID" value="TKW48505.1"/>
    <property type="molecule type" value="Genomic_DNA"/>
</dbReference>
<comment type="caution">
    <text evidence="1">The sequence shown here is derived from an EMBL/GenBank/DDBJ whole genome shotgun (WGS) entry which is preliminary data.</text>
</comment>
<dbReference type="AlphaFoldDB" id="A0A4U6X038"/>
<organism evidence="1 2">
    <name type="scientific">Colletotrichum tanaceti</name>
    <dbReference type="NCBI Taxonomy" id="1306861"/>
    <lineage>
        <taxon>Eukaryota</taxon>
        <taxon>Fungi</taxon>
        <taxon>Dikarya</taxon>
        <taxon>Ascomycota</taxon>
        <taxon>Pezizomycotina</taxon>
        <taxon>Sordariomycetes</taxon>
        <taxon>Hypocreomycetidae</taxon>
        <taxon>Glomerellales</taxon>
        <taxon>Glomerellaceae</taxon>
        <taxon>Colletotrichum</taxon>
        <taxon>Colletotrichum destructivum species complex</taxon>
    </lineage>
</organism>
<protein>
    <submittedName>
        <fullName evidence="1">Uncharacterized protein</fullName>
    </submittedName>
</protein>
<dbReference type="Proteomes" id="UP000310108">
    <property type="component" value="Unassembled WGS sequence"/>
</dbReference>
<evidence type="ECO:0000313" key="2">
    <source>
        <dbReference type="Proteomes" id="UP000310108"/>
    </source>
</evidence>
<gene>
    <name evidence="1" type="ORF">CTA1_6430</name>
</gene>
<proteinExistence type="predicted"/>
<keyword evidence="2" id="KW-1185">Reference proteome</keyword>
<sequence>MGGDDRKARSSSSARVAAHLASQLPGTCAVAAGAHGPGLLAGSRREKAPGLGAVGAVDAVLGRLLLLAVAAARGFGVAPEGGAGGLDDVLGGLEGISQRLGCGIAVISRRDPRVAVLEELADVAVEPEALELGAGHVARAGNCAAA</sequence>
<accession>A0A4U6X038</accession>
<reference evidence="1 2" key="1">
    <citation type="journal article" date="2019" name="PLoS ONE">
        <title>Comparative genome analysis indicates high evolutionary potential of pathogenicity genes in Colletotrichum tanaceti.</title>
        <authorList>
            <person name="Lelwala R.V."/>
            <person name="Korhonen P.K."/>
            <person name="Young N.D."/>
            <person name="Scott J.B."/>
            <person name="Ades P.A."/>
            <person name="Gasser R.B."/>
            <person name="Taylor P.W.J."/>
        </authorList>
    </citation>
    <scope>NUCLEOTIDE SEQUENCE [LARGE SCALE GENOMIC DNA]</scope>
    <source>
        <strain evidence="1">BRIP57314</strain>
    </source>
</reference>
<name>A0A4U6X038_9PEZI</name>
<evidence type="ECO:0000313" key="1">
    <source>
        <dbReference type="EMBL" id="TKW48505.1"/>
    </source>
</evidence>